<dbReference type="InterPro" id="IPR002156">
    <property type="entry name" value="RNaseH_domain"/>
</dbReference>
<dbReference type="PANTHER" id="PTHR47723">
    <property type="entry name" value="OS05G0353850 PROTEIN"/>
    <property type="match status" value="1"/>
</dbReference>
<gene>
    <name evidence="2" type="ORF">Golob_001925</name>
</gene>
<accession>A0A7J8N3I8</accession>
<protein>
    <recommendedName>
        <fullName evidence="1">RNase H type-1 domain-containing protein</fullName>
    </recommendedName>
</protein>
<dbReference type="InterPro" id="IPR036397">
    <property type="entry name" value="RNaseH_sf"/>
</dbReference>
<dbReference type="PANTHER" id="PTHR47723:SF19">
    <property type="entry name" value="POLYNUCLEOTIDYL TRANSFERASE, RIBONUCLEASE H-LIKE SUPERFAMILY PROTEIN"/>
    <property type="match status" value="1"/>
</dbReference>
<evidence type="ECO:0000313" key="2">
    <source>
        <dbReference type="EMBL" id="MBA0571541.1"/>
    </source>
</evidence>
<dbReference type="Gene3D" id="3.30.420.10">
    <property type="entry name" value="Ribonuclease H-like superfamily/Ribonuclease H"/>
    <property type="match status" value="1"/>
</dbReference>
<keyword evidence="3" id="KW-1185">Reference proteome</keyword>
<organism evidence="2 3">
    <name type="scientific">Gossypium lobatum</name>
    <dbReference type="NCBI Taxonomy" id="34289"/>
    <lineage>
        <taxon>Eukaryota</taxon>
        <taxon>Viridiplantae</taxon>
        <taxon>Streptophyta</taxon>
        <taxon>Embryophyta</taxon>
        <taxon>Tracheophyta</taxon>
        <taxon>Spermatophyta</taxon>
        <taxon>Magnoliopsida</taxon>
        <taxon>eudicotyledons</taxon>
        <taxon>Gunneridae</taxon>
        <taxon>Pentapetalae</taxon>
        <taxon>rosids</taxon>
        <taxon>malvids</taxon>
        <taxon>Malvales</taxon>
        <taxon>Malvaceae</taxon>
        <taxon>Malvoideae</taxon>
        <taxon>Gossypium</taxon>
    </lineage>
</organism>
<evidence type="ECO:0000313" key="3">
    <source>
        <dbReference type="Proteomes" id="UP000593572"/>
    </source>
</evidence>
<comment type="caution">
    <text evidence="2">The sequence shown here is derived from an EMBL/GenBank/DDBJ whole genome shotgun (WGS) entry which is preliminary data.</text>
</comment>
<sequence>MAFTICIFYHPEWADHDDFYYLHILSYSQYTLEGVQKNCNEVTNKAMCKAIEYFAISAPIKSFPILSIVGVRWHPPPQGWFKLNTNGFALSNPGNGWVAFVKDLNIRNIIVELDAIVLTAYIKNDTITNPLLFSLVHECRTIISQFERHKFQHTFREDNRCMNMLAKLGSSILVCSTCIHFVNNLHTV</sequence>
<dbReference type="InterPro" id="IPR053151">
    <property type="entry name" value="RNase_H-like"/>
</dbReference>
<proteinExistence type="predicted"/>
<dbReference type="GO" id="GO:0003676">
    <property type="term" value="F:nucleic acid binding"/>
    <property type="evidence" value="ECO:0007669"/>
    <property type="project" value="InterPro"/>
</dbReference>
<dbReference type="AlphaFoldDB" id="A0A7J8N3I8"/>
<name>A0A7J8N3I8_9ROSI</name>
<dbReference type="Pfam" id="PF13456">
    <property type="entry name" value="RVT_3"/>
    <property type="match status" value="1"/>
</dbReference>
<feature type="domain" description="RNase H type-1" evidence="1">
    <location>
        <begin position="101"/>
        <end position="168"/>
    </location>
</feature>
<evidence type="ECO:0000259" key="1">
    <source>
        <dbReference type="Pfam" id="PF13456"/>
    </source>
</evidence>
<reference evidence="2 3" key="1">
    <citation type="journal article" date="2019" name="Genome Biol. Evol.">
        <title>Insights into the evolution of the New World diploid cottons (Gossypium, subgenus Houzingenia) based on genome sequencing.</title>
        <authorList>
            <person name="Grover C.E."/>
            <person name="Arick M.A. 2nd"/>
            <person name="Thrash A."/>
            <person name="Conover J.L."/>
            <person name="Sanders W.S."/>
            <person name="Peterson D.G."/>
            <person name="Frelichowski J.E."/>
            <person name="Scheffler J.A."/>
            <person name="Scheffler B.E."/>
            <person name="Wendel J.F."/>
        </authorList>
    </citation>
    <scope>NUCLEOTIDE SEQUENCE [LARGE SCALE GENOMIC DNA]</scope>
    <source>
        <strain evidence="2">157</strain>
        <tissue evidence="2">Leaf</tissue>
    </source>
</reference>
<dbReference type="EMBL" id="JABEZX010000012">
    <property type="protein sequence ID" value="MBA0571541.1"/>
    <property type="molecule type" value="Genomic_DNA"/>
</dbReference>
<dbReference type="GO" id="GO:0004523">
    <property type="term" value="F:RNA-DNA hybrid ribonuclease activity"/>
    <property type="evidence" value="ECO:0007669"/>
    <property type="project" value="InterPro"/>
</dbReference>
<dbReference type="Proteomes" id="UP000593572">
    <property type="component" value="Unassembled WGS sequence"/>
</dbReference>